<dbReference type="GO" id="GO:0005524">
    <property type="term" value="F:ATP binding"/>
    <property type="evidence" value="ECO:0007669"/>
    <property type="project" value="InterPro"/>
</dbReference>
<accession>A0A379IU01</accession>
<dbReference type="RefSeq" id="WP_115291370.1">
    <property type="nucleotide sequence ID" value="NZ_UGUU01000001.1"/>
</dbReference>
<dbReference type="AlphaFoldDB" id="A0A379IU01"/>
<dbReference type="REBASE" id="416005">
    <property type="entry name" value="Pme10899McrBCP"/>
</dbReference>
<dbReference type="InterPro" id="IPR011704">
    <property type="entry name" value="ATPase_dyneun-rel_AAA"/>
</dbReference>
<keyword evidence="2" id="KW-0255">Endonuclease</keyword>
<dbReference type="GO" id="GO:0016887">
    <property type="term" value="F:ATP hydrolysis activity"/>
    <property type="evidence" value="ECO:0007669"/>
    <property type="project" value="InterPro"/>
</dbReference>
<dbReference type="Pfam" id="PF07728">
    <property type="entry name" value="AAA_5"/>
    <property type="match status" value="1"/>
</dbReference>
<reference evidence="2 3" key="1">
    <citation type="submission" date="2018-06" db="EMBL/GenBank/DDBJ databases">
        <authorList>
            <consortium name="Pathogen Informatics"/>
            <person name="Doyle S."/>
        </authorList>
    </citation>
    <scope>NUCLEOTIDE SEQUENCE [LARGE SCALE GENOMIC DNA]</scope>
    <source>
        <strain evidence="2 3">NCTC10899</strain>
    </source>
</reference>
<organism evidence="2 3">
    <name type="scientific">Ectopseudomonas mendocina</name>
    <name type="common">Pseudomonas mendocina</name>
    <dbReference type="NCBI Taxonomy" id="300"/>
    <lineage>
        <taxon>Bacteria</taxon>
        <taxon>Pseudomonadati</taxon>
        <taxon>Pseudomonadota</taxon>
        <taxon>Gammaproteobacteria</taxon>
        <taxon>Pseudomonadales</taxon>
        <taxon>Pseudomonadaceae</taxon>
        <taxon>Ectopseudomonas</taxon>
    </lineage>
</organism>
<sequence length="875" mass="99449">MSRYNPVHNATPIFAAFEQWKQECLIGGQSLFAVGPRWTADLLDELRQRFVESPDESSAVFLKKLKGQLAEASPEAIQLMAEMLWVLMLFQSNVSASKKRENIEFVWSWSGSDFPVAQPLMTDEVITGLGSAGQGFNRYRADELAWLIRMVDAFKKLPQGQREQYLREPWECAEWLDAQPWARGRQMRHILLHLLFPERFERIASPNDKAAVVAAYKELAVATVKAWPLTDLDKSLLAIRQAEEASAGPEVDFYESPWLERWRPQPGTWLFCWNPSRYAWSQFAQDRQKVLEGGELIVRWSCTSSAVKLGDAAFLLRRGVDPKGIIACGSIVNGPYQDAHWDETKAAQGSMLDYVDIHITDLRDPHKDGYVSWSELEALGADDQQWNPQSSGIEIKPKVAAALMKRWSALAKPATPKQPYSSKPLLVEPARNLIFFGPPGTGKTHSLRSRLSMYEESISKLTLAEWLGVNVEDAAWWQVLFMALYAQDGKASVNQLLEHDYFLAKAKFRAGNSSLRSTCWEALQSHAVLDSTTVQRDASARRAPYVFDRDHQGNWILAGDWKESCAEWVERAELIKRGPHNAAEQQFKRYEFVTFHQSYSYEDFIEGIRPQPAAGGQGVIYEVKPGVFKRLCERARKDPQHRYAIFIDEINRGNVAKILGELITLIEVDKRAHYDSDGLLLDGMELTLPYSGEHFGVPRNLDIYGSMNTADRSIALLDAALRRRFQFRELMPDSLVISGAQGDGYIPDGEGGVLNLRALLDTLNRRISYLLHRDQTIGHAFFTRVRDMQGLRGVLCREVIPLLQETFYNDWQRIRLIFGDVKAPLELQIVREFTDSAIDVFGELEDSLPETQRFQICAPDEITPEAVRKIYEPLV</sequence>
<protein>
    <submittedName>
        <fullName evidence="2">Restriction endonuclease GTPase subunit-like protein</fullName>
        <ecNumber evidence="2">3.1.21.-</ecNumber>
    </submittedName>
</protein>
<gene>
    <name evidence="2" type="primary">mcrB</name>
    <name evidence="2" type="ORF">NCTC10899_02603</name>
</gene>
<dbReference type="Proteomes" id="UP000254260">
    <property type="component" value="Unassembled WGS sequence"/>
</dbReference>
<dbReference type="SUPFAM" id="SSF52540">
    <property type="entry name" value="P-loop containing nucleoside triphosphate hydrolases"/>
    <property type="match status" value="1"/>
</dbReference>
<dbReference type="InterPro" id="IPR052934">
    <property type="entry name" value="Methyl-DNA_Rec/Restrict_Enz"/>
</dbReference>
<dbReference type="Gene3D" id="3.40.50.300">
    <property type="entry name" value="P-loop containing nucleotide triphosphate hydrolases"/>
    <property type="match status" value="1"/>
</dbReference>
<dbReference type="SUPFAM" id="SSF88697">
    <property type="entry name" value="PUA domain-like"/>
    <property type="match status" value="1"/>
</dbReference>
<dbReference type="InterPro" id="IPR027417">
    <property type="entry name" value="P-loop_NTPase"/>
</dbReference>
<proteinExistence type="predicted"/>
<dbReference type="OrthoDB" id="9781481at2"/>
<dbReference type="InterPro" id="IPR015947">
    <property type="entry name" value="PUA-like_sf"/>
</dbReference>
<dbReference type="InterPro" id="IPR003593">
    <property type="entry name" value="AAA+_ATPase"/>
</dbReference>
<dbReference type="SMART" id="SM00382">
    <property type="entry name" value="AAA"/>
    <property type="match status" value="1"/>
</dbReference>
<name>A0A379IU01_ECTME</name>
<dbReference type="EMBL" id="UGUU01000001">
    <property type="protein sequence ID" value="SUD39779.1"/>
    <property type="molecule type" value="Genomic_DNA"/>
</dbReference>
<dbReference type="PANTHER" id="PTHR37291">
    <property type="entry name" value="5-METHYLCYTOSINE-SPECIFIC RESTRICTION ENZYME B"/>
    <property type="match status" value="1"/>
</dbReference>
<evidence type="ECO:0000259" key="1">
    <source>
        <dbReference type="SMART" id="SM00382"/>
    </source>
</evidence>
<evidence type="ECO:0000313" key="3">
    <source>
        <dbReference type="Proteomes" id="UP000254260"/>
    </source>
</evidence>
<keyword evidence="2" id="KW-0378">Hydrolase</keyword>
<dbReference type="PANTHER" id="PTHR37291:SF1">
    <property type="entry name" value="TYPE IV METHYL-DIRECTED RESTRICTION ENZYME ECOKMCRB SUBUNIT"/>
    <property type="match status" value="1"/>
</dbReference>
<dbReference type="GO" id="GO:0004519">
    <property type="term" value="F:endonuclease activity"/>
    <property type="evidence" value="ECO:0007669"/>
    <property type="project" value="UniProtKB-KW"/>
</dbReference>
<dbReference type="EC" id="3.1.21.-" evidence="2"/>
<keyword evidence="2" id="KW-0540">Nuclease</keyword>
<feature type="domain" description="AAA+ ATPase" evidence="1">
    <location>
        <begin position="429"/>
        <end position="735"/>
    </location>
</feature>
<evidence type="ECO:0000313" key="2">
    <source>
        <dbReference type="EMBL" id="SUD39779.1"/>
    </source>
</evidence>